<organism evidence="1 2">
    <name type="scientific">Rhizobium fredii</name>
    <name type="common">Sinorhizobium fredii</name>
    <dbReference type="NCBI Taxonomy" id="380"/>
    <lineage>
        <taxon>Bacteria</taxon>
        <taxon>Pseudomonadati</taxon>
        <taxon>Pseudomonadota</taxon>
        <taxon>Alphaproteobacteria</taxon>
        <taxon>Hyphomicrobiales</taxon>
        <taxon>Rhizobiaceae</taxon>
        <taxon>Sinorhizobium/Ensifer group</taxon>
        <taxon>Sinorhizobium</taxon>
    </lineage>
</organism>
<evidence type="ECO:0000313" key="1">
    <source>
        <dbReference type="EMBL" id="AUX77973.1"/>
    </source>
</evidence>
<dbReference type="RefSeq" id="WP_104839773.1">
    <property type="nucleotide sequence ID" value="NZ_CP024307.1"/>
</dbReference>
<protein>
    <submittedName>
        <fullName evidence="1">Uncharacterized protein</fullName>
    </submittedName>
</protein>
<proteinExistence type="predicted"/>
<evidence type="ECO:0000313" key="2">
    <source>
        <dbReference type="Proteomes" id="UP000239340"/>
    </source>
</evidence>
<dbReference type="Proteomes" id="UP000239340">
    <property type="component" value="Chromosome"/>
</dbReference>
<dbReference type="AlphaFoldDB" id="A0A2L0H922"/>
<gene>
    <name evidence="1" type="ORF">NXT3_CH03438</name>
</gene>
<sequence length="60" mass="6787">MELQRASSILAEERLLIDRLTEELIATGRLTPERVSAIEAELQRRTHLGAVRSTIAARHH</sequence>
<reference evidence="1 2" key="1">
    <citation type="submission" date="2017-10" db="EMBL/GenBank/DDBJ databases">
        <title>Analysis of the genome sequences of Rhizobium populations associated to common bean (phaseolus vulgaris).</title>
        <authorList>
            <person name="Bustos P."/>
            <person name="Santamaria R.I."/>
            <person name="Miranda-Sanchez F."/>
            <person name="Perez-Carrascal O."/>
            <person name="Juarez S."/>
            <person name="Lozano L."/>
            <person name="Martinez-Flores I."/>
            <person name="Vinuesa P."/>
            <person name="Martinez-Romero E."/>
            <person name="Cevallos M.A."/>
            <person name="Romero D."/>
            <person name="Davila G."/>
            <person name="Gonzalez V."/>
        </authorList>
    </citation>
    <scope>NUCLEOTIDE SEQUENCE [LARGE SCALE GENOMIC DNA]</scope>
    <source>
        <strain evidence="1 2">NXT3</strain>
    </source>
</reference>
<dbReference type="EMBL" id="CP024307">
    <property type="protein sequence ID" value="AUX77973.1"/>
    <property type="molecule type" value="Genomic_DNA"/>
</dbReference>
<accession>A0A2L0H922</accession>
<name>A0A2L0H922_RHIFR</name>